<dbReference type="PANTHER" id="PTHR12682">
    <property type="entry name" value="ARCHEASE"/>
    <property type="match status" value="1"/>
</dbReference>
<dbReference type="SUPFAM" id="SSF69819">
    <property type="entry name" value="MTH1598-like"/>
    <property type="match status" value="1"/>
</dbReference>
<dbReference type="InterPro" id="IPR023572">
    <property type="entry name" value="Archease_dom"/>
</dbReference>
<evidence type="ECO:0000256" key="3">
    <source>
        <dbReference type="ARBA" id="ARBA00022723"/>
    </source>
</evidence>
<accession>A0A0G1NCC3</accession>
<gene>
    <name evidence="6" type="ORF">UX27_C0023G0015</name>
</gene>
<reference evidence="6 7" key="1">
    <citation type="journal article" date="2015" name="Nature">
        <title>rRNA introns, odd ribosomes, and small enigmatic genomes across a large radiation of phyla.</title>
        <authorList>
            <person name="Brown C.T."/>
            <person name="Hug L.A."/>
            <person name="Thomas B.C."/>
            <person name="Sharon I."/>
            <person name="Castelle C.J."/>
            <person name="Singh A."/>
            <person name="Wilkins M.J."/>
            <person name="Williams K.H."/>
            <person name="Banfield J.F."/>
        </authorList>
    </citation>
    <scope>NUCLEOTIDE SEQUENCE [LARGE SCALE GENOMIC DNA]</scope>
</reference>
<sequence>MTDQGFEILEHTADLRIKAWGKTKEELFKNALRGMAYVQKEEARIKKQEARITKKIQVKSTDMTALLIDFLSEVLTQSQIDRVVFFDANFKAFSDTPSADSGQVELEAEIEGIKVDKFDEDIKAVTYHEAEVKQNPEGVYETKIVFDI</sequence>
<evidence type="ECO:0000259" key="5">
    <source>
        <dbReference type="Pfam" id="PF01951"/>
    </source>
</evidence>
<comment type="similarity">
    <text evidence="1">Belongs to the archease family.</text>
</comment>
<keyword evidence="4" id="KW-0106">Calcium</keyword>
<dbReference type="Proteomes" id="UP000034644">
    <property type="component" value="Unassembled WGS sequence"/>
</dbReference>
<dbReference type="InterPro" id="IPR036820">
    <property type="entry name" value="Archease_dom_sf"/>
</dbReference>
<dbReference type="Pfam" id="PF01951">
    <property type="entry name" value="Archease"/>
    <property type="match status" value="1"/>
</dbReference>
<evidence type="ECO:0000256" key="1">
    <source>
        <dbReference type="ARBA" id="ARBA00007963"/>
    </source>
</evidence>
<proteinExistence type="inferred from homology"/>
<keyword evidence="2" id="KW-0819">tRNA processing</keyword>
<organism evidence="6 7">
    <name type="scientific">Candidatus Azambacteria bacterium GW2011_GWA2_45_90</name>
    <dbReference type="NCBI Taxonomy" id="1618614"/>
    <lineage>
        <taxon>Bacteria</taxon>
        <taxon>Candidatus Azamiibacteriota</taxon>
    </lineage>
</organism>
<keyword evidence="3" id="KW-0479">Metal-binding</keyword>
<evidence type="ECO:0000313" key="6">
    <source>
        <dbReference type="EMBL" id="KKU18022.1"/>
    </source>
</evidence>
<dbReference type="GO" id="GO:0046872">
    <property type="term" value="F:metal ion binding"/>
    <property type="evidence" value="ECO:0007669"/>
    <property type="project" value="UniProtKB-KW"/>
</dbReference>
<dbReference type="InterPro" id="IPR002804">
    <property type="entry name" value="Archease"/>
</dbReference>
<name>A0A0G1NCC3_9BACT</name>
<comment type="caution">
    <text evidence="6">The sequence shown here is derived from an EMBL/GenBank/DDBJ whole genome shotgun (WGS) entry which is preliminary data.</text>
</comment>
<dbReference type="PATRIC" id="fig|1618614.3.peg.327"/>
<protein>
    <recommendedName>
        <fullName evidence="5">Archease domain-containing protein</fullName>
    </recommendedName>
</protein>
<dbReference type="AlphaFoldDB" id="A0A0G1NCC3"/>
<evidence type="ECO:0000313" key="7">
    <source>
        <dbReference type="Proteomes" id="UP000034644"/>
    </source>
</evidence>
<dbReference type="PANTHER" id="PTHR12682:SF11">
    <property type="entry name" value="PROTEIN ARCHEASE"/>
    <property type="match status" value="1"/>
</dbReference>
<dbReference type="EMBL" id="LCLO01000023">
    <property type="protein sequence ID" value="KKU18022.1"/>
    <property type="molecule type" value="Genomic_DNA"/>
</dbReference>
<dbReference type="GO" id="GO:0008033">
    <property type="term" value="P:tRNA processing"/>
    <property type="evidence" value="ECO:0007669"/>
    <property type="project" value="UniProtKB-KW"/>
</dbReference>
<dbReference type="Gene3D" id="3.55.10.10">
    <property type="entry name" value="Archease domain"/>
    <property type="match status" value="1"/>
</dbReference>
<evidence type="ECO:0000256" key="4">
    <source>
        <dbReference type="ARBA" id="ARBA00022837"/>
    </source>
</evidence>
<feature type="domain" description="Archease" evidence="5">
    <location>
        <begin position="6"/>
        <end position="148"/>
    </location>
</feature>
<evidence type="ECO:0000256" key="2">
    <source>
        <dbReference type="ARBA" id="ARBA00022694"/>
    </source>
</evidence>